<dbReference type="Pfam" id="PF00069">
    <property type="entry name" value="Pkinase"/>
    <property type="match status" value="1"/>
</dbReference>
<dbReference type="SUPFAM" id="SSF56112">
    <property type="entry name" value="Protein kinase-like (PK-like)"/>
    <property type="match status" value="1"/>
</dbReference>
<dbReference type="EMBL" id="JAEACQ010000255">
    <property type="protein sequence ID" value="MBL7630897.1"/>
    <property type="molecule type" value="Genomic_DNA"/>
</dbReference>
<dbReference type="InterPro" id="IPR000719">
    <property type="entry name" value="Prot_kinase_dom"/>
</dbReference>
<dbReference type="CDD" id="cd14014">
    <property type="entry name" value="STKc_PknB_like"/>
    <property type="match status" value="1"/>
</dbReference>
<comment type="caution">
    <text evidence="8">The sequence shown here is derived from an EMBL/GenBank/DDBJ whole genome shotgun (WGS) entry which is preliminary data.</text>
</comment>
<proteinExistence type="predicted"/>
<evidence type="ECO:0000256" key="6">
    <source>
        <dbReference type="SAM" id="MobiDB-lite"/>
    </source>
</evidence>
<dbReference type="PROSITE" id="PS00107">
    <property type="entry name" value="PROTEIN_KINASE_ATP"/>
    <property type="match status" value="1"/>
</dbReference>
<evidence type="ECO:0000256" key="2">
    <source>
        <dbReference type="ARBA" id="ARBA00022741"/>
    </source>
</evidence>
<dbReference type="SMART" id="SM00220">
    <property type="entry name" value="S_TKc"/>
    <property type="match status" value="1"/>
</dbReference>
<dbReference type="InterPro" id="IPR017441">
    <property type="entry name" value="Protein_kinase_ATP_BS"/>
</dbReference>
<evidence type="ECO:0000256" key="1">
    <source>
        <dbReference type="ARBA" id="ARBA00022679"/>
    </source>
</evidence>
<keyword evidence="8" id="KW-0723">Serine/threonine-protein kinase</keyword>
<feature type="domain" description="Protein kinase" evidence="7">
    <location>
        <begin position="16"/>
        <end position="284"/>
    </location>
</feature>
<feature type="compositionally biased region" description="Basic and acidic residues" evidence="6">
    <location>
        <begin position="403"/>
        <end position="412"/>
    </location>
</feature>
<feature type="compositionally biased region" description="Pro residues" evidence="6">
    <location>
        <begin position="355"/>
        <end position="368"/>
    </location>
</feature>
<evidence type="ECO:0000256" key="4">
    <source>
        <dbReference type="ARBA" id="ARBA00022840"/>
    </source>
</evidence>
<dbReference type="GO" id="GO:0005524">
    <property type="term" value="F:ATP binding"/>
    <property type="evidence" value="ECO:0007669"/>
    <property type="project" value="UniProtKB-UniRule"/>
</dbReference>
<accession>A0A937RIM2</accession>
<feature type="binding site" evidence="5">
    <location>
        <position position="44"/>
    </location>
    <ligand>
        <name>ATP</name>
        <dbReference type="ChEBI" id="CHEBI:30616"/>
    </ligand>
</feature>
<dbReference type="PROSITE" id="PS00108">
    <property type="entry name" value="PROTEIN_KINASE_ST"/>
    <property type="match status" value="1"/>
</dbReference>
<keyword evidence="4 5" id="KW-0067">ATP-binding</keyword>
<keyword evidence="1" id="KW-0808">Transferase</keyword>
<dbReference type="AlphaFoldDB" id="A0A937RIM2"/>
<feature type="compositionally biased region" description="Low complexity" evidence="6">
    <location>
        <begin position="344"/>
        <end position="354"/>
    </location>
</feature>
<feature type="compositionally biased region" description="Low complexity" evidence="6">
    <location>
        <begin position="429"/>
        <end position="443"/>
    </location>
</feature>
<dbReference type="InterPro" id="IPR011009">
    <property type="entry name" value="Kinase-like_dom_sf"/>
</dbReference>
<gene>
    <name evidence="8" type="ORF">I7412_27790</name>
</gene>
<reference evidence="8" key="1">
    <citation type="submission" date="2020-12" db="EMBL/GenBank/DDBJ databases">
        <title>Genomic characterization of non-nitrogen-fixing Frankia strains.</title>
        <authorList>
            <person name="Carlos-Shanley C."/>
            <person name="Guerra T."/>
            <person name="Hahn D."/>
        </authorList>
    </citation>
    <scope>NUCLEOTIDE SEQUENCE</scope>
    <source>
        <strain evidence="8">CN6</strain>
    </source>
</reference>
<keyword evidence="3 8" id="KW-0418">Kinase</keyword>
<keyword evidence="9" id="KW-1185">Reference proteome</keyword>
<evidence type="ECO:0000313" key="8">
    <source>
        <dbReference type="EMBL" id="MBL7630897.1"/>
    </source>
</evidence>
<organism evidence="8 9">
    <name type="scientific">Frankia nepalensis</name>
    <dbReference type="NCBI Taxonomy" id="1836974"/>
    <lineage>
        <taxon>Bacteria</taxon>
        <taxon>Bacillati</taxon>
        <taxon>Actinomycetota</taxon>
        <taxon>Actinomycetes</taxon>
        <taxon>Frankiales</taxon>
        <taxon>Frankiaceae</taxon>
        <taxon>Frankia</taxon>
    </lineage>
</organism>
<feature type="compositionally biased region" description="Basic residues" evidence="6">
    <location>
        <begin position="453"/>
        <end position="466"/>
    </location>
</feature>
<protein>
    <submittedName>
        <fullName evidence="8">Serine/threonine protein kinase</fullName>
    </submittedName>
</protein>
<dbReference type="InterPro" id="IPR008271">
    <property type="entry name" value="Ser/Thr_kinase_AS"/>
</dbReference>
<dbReference type="PROSITE" id="PS50011">
    <property type="entry name" value="PROTEIN_KINASE_DOM"/>
    <property type="match status" value="1"/>
</dbReference>
<keyword evidence="2 5" id="KW-0547">Nucleotide-binding</keyword>
<dbReference type="Gene3D" id="3.30.200.20">
    <property type="entry name" value="Phosphorylase Kinase, domain 1"/>
    <property type="match status" value="1"/>
</dbReference>
<dbReference type="GO" id="GO:0004674">
    <property type="term" value="F:protein serine/threonine kinase activity"/>
    <property type="evidence" value="ECO:0007669"/>
    <property type="project" value="UniProtKB-KW"/>
</dbReference>
<evidence type="ECO:0000256" key="3">
    <source>
        <dbReference type="ARBA" id="ARBA00022777"/>
    </source>
</evidence>
<sequence>MLAPLTDADPRSIGPFRLSGRLGAGGMGIVYLGFGPDDRPVAVKVPASELAGDPRFRARFRREVTAVQMISSNSVAPVVAADTEAETPWLATEYIQGATLTDAVHARGPLAPRLMVGFAAGLADGLVAMHAMGVVHRDLKPGNVVLGWDGPKIIDFGVALTTRALPAVGAAAGSDPDVTYARTQDGQRLGTFVWMAPEQLRGGPVGPPADVFAWGACVTYATTGHGPFRADSFAETIARIQRDRPDVDDVPDQLVDLVLAALAKDPDERPTATELVSRLVHRAVNTPVESDRAIETALLPWVAQPPTPPPLGVPAPHDQATPPRRPSTSPPWQSASPSTPPSTPRSWPSAASTPPRGPWGATPPPDDPSIPGAETLLAPLSPPGPGGPPRRRPPRDYPPAGDHGGDGWRGWDDEPAEQQTLLARTHPEAAVGGRAASAGGRSAVDGESGAGRPRPRAARSPPRRCC</sequence>
<evidence type="ECO:0000256" key="5">
    <source>
        <dbReference type="PROSITE-ProRule" id="PRU10141"/>
    </source>
</evidence>
<dbReference type="RefSeq" id="WP_203010270.1">
    <property type="nucleotide sequence ID" value="NZ_JADWYU010000139.1"/>
</dbReference>
<evidence type="ECO:0000313" key="9">
    <source>
        <dbReference type="Proteomes" id="UP000604475"/>
    </source>
</evidence>
<dbReference type="Gene3D" id="1.10.510.10">
    <property type="entry name" value="Transferase(Phosphotransferase) domain 1"/>
    <property type="match status" value="1"/>
</dbReference>
<dbReference type="PANTHER" id="PTHR43289">
    <property type="entry name" value="MITOGEN-ACTIVATED PROTEIN KINASE KINASE KINASE 20-RELATED"/>
    <property type="match status" value="1"/>
</dbReference>
<dbReference type="Proteomes" id="UP000604475">
    <property type="component" value="Unassembled WGS sequence"/>
</dbReference>
<name>A0A937RIM2_9ACTN</name>
<evidence type="ECO:0000259" key="7">
    <source>
        <dbReference type="PROSITE" id="PS50011"/>
    </source>
</evidence>
<feature type="region of interest" description="Disordered" evidence="6">
    <location>
        <begin position="305"/>
        <end position="466"/>
    </location>
</feature>
<dbReference type="PANTHER" id="PTHR43289:SF34">
    <property type="entry name" value="SERINE_THREONINE-PROTEIN KINASE YBDM-RELATED"/>
    <property type="match status" value="1"/>
</dbReference>